<name>A0A8R7QUL0_TRIUA</name>
<dbReference type="Gramene" id="TuG1812G0700000195.01.T03">
    <property type="protein sequence ID" value="TuG1812G0700000195.01.T03"/>
    <property type="gene ID" value="TuG1812G0700000195.01"/>
</dbReference>
<dbReference type="AlphaFoldDB" id="A0A8R7QUL0"/>
<proteinExistence type="predicted"/>
<reference evidence="1" key="3">
    <citation type="submission" date="2022-06" db="UniProtKB">
        <authorList>
            <consortium name="EnsemblPlants"/>
        </authorList>
    </citation>
    <scope>IDENTIFICATION</scope>
</reference>
<dbReference type="Gramene" id="TuG1812G0700000195.01.T01">
    <property type="protein sequence ID" value="TuG1812G0700000195.01.T01"/>
    <property type="gene ID" value="TuG1812G0700000195.01"/>
</dbReference>
<reference evidence="1" key="2">
    <citation type="submission" date="2018-03" db="EMBL/GenBank/DDBJ databases">
        <title>The Triticum urartu genome reveals the dynamic nature of wheat genome evolution.</title>
        <authorList>
            <person name="Ling H."/>
            <person name="Ma B."/>
            <person name="Shi X."/>
            <person name="Liu H."/>
            <person name="Dong L."/>
            <person name="Sun H."/>
            <person name="Cao Y."/>
            <person name="Gao Q."/>
            <person name="Zheng S."/>
            <person name="Li Y."/>
            <person name="Yu Y."/>
            <person name="Du H."/>
            <person name="Qi M."/>
            <person name="Li Y."/>
            <person name="Yu H."/>
            <person name="Cui Y."/>
            <person name="Wang N."/>
            <person name="Chen C."/>
            <person name="Wu H."/>
            <person name="Zhao Y."/>
            <person name="Zhang J."/>
            <person name="Li Y."/>
            <person name="Zhou W."/>
            <person name="Zhang B."/>
            <person name="Hu W."/>
            <person name="Eijk M."/>
            <person name="Tang J."/>
            <person name="Witsenboer H."/>
            <person name="Zhao S."/>
            <person name="Li Z."/>
            <person name="Zhang A."/>
            <person name="Wang D."/>
            <person name="Liang C."/>
        </authorList>
    </citation>
    <scope>NUCLEOTIDE SEQUENCE [LARGE SCALE GENOMIC DNA]</scope>
    <source>
        <strain evidence="1">cv. G1812</strain>
    </source>
</reference>
<dbReference type="Proteomes" id="UP000015106">
    <property type="component" value="Chromosome 7"/>
</dbReference>
<organism evidence="1 2">
    <name type="scientific">Triticum urartu</name>
    <name type="common">Red wild einkorn</name>
    <name type="synonym">Crithodium urartu</name>
    <dbReference type="NCBI Taxonomy" id="4572"/>
    <lineage>
        <taxon>Eukaryota</taxon>
        <taxon>Viridiplantae</taxon>
        <taxon>Streptophyta</taxon>
        <taxon>Embryophyta</taxon>
        <taxon>Tracheophyta</taxon>
        <taxon>Spermatophyta</taxon>
        <taxon>Magnoliopsida</taxon>
        <taxon>Liliopsida</taxon>
        <taxon>Poales</taxon>
        <taxon>Poaceae</taxon>
        <taxon>BOP clade</taxon>
        <taxon>Pooideae</taxon>
        <taxon>Triticodae</taxon>
        <taxon>Triticeae</taxon>
        <taxon>Triticinae</taxon>
        <taxon>Triticum</taxon>
    </lineage>
</organism>
<sequence>ATQPPLLSSLASYSPPRRPFSLPARLLFPRRRLPCPRHLSSFSSSLSRAAVLPPSTRARPRTWIPAHRIGGVWAWRRAFPTAAMTTIQAPLLTVDRLRPRGRRGGAGLAEEGPQLWELSTEEDSVAVERSVRWRGSSSGGRKSAARHHVAVVAEGAARRCCLYLHPDLFTRAQ</sequence>
<dbReference type="EnsemblPlants" id="TuG1812G0700000195.01.T02">
    <property type="protein sequence ID" value="TuG1812G0700000195.01.T02"/>
    <property type="gene ID" value="TuG1812G0700000195.01"/>
</dbReference>
<dbReference type="EnsemblPlants" id="TuG1812G0700000195.01.T01">
    <property type="protein sequence ID" value="TuG1812G0700000195.01.T01"/>
    <property type="gene ID" value="TuG1812G0700000195.01"/>
</dbReference>
<evidence type="ECO:0000313" key="2">
    <source>
        <dbReference type="Proteomes" id="UP000015106"/>
    </source>
</evidence>
<reference evidence="2" key="1">
    <citation type="journal article" date="2013" name="Nature">
        <title>Draft genome of the wheat A-genome progenitor Triticum urartu.</title>
        <authorList>
            <person name="Ling H.Q."/>
            <person name="Zhao S."/>
            <person name="Liu D."/>
            <person name="Wang J."/>
            <person name="Sun H."/>
            <person name="Zhang C."/>
            <person name="Fan H."/>
            <person name="Li D."/>
            <person name="Dong L."/>
            <person name="Tao Y."/>
            <person name="Gao C."/>
            <person name="Wu H."/>
            <person name="Li Y."/>
            <person name="Cui Y."/>
            <person name="Guo X."/>
            <person name="Zheng S."/>
            <person name="Wang B."/>
            <person name="Yu K."/>
            <person name="Liang Q."/>
            <person name="Yang W."/>
            <person name="Lou X."/>
            <person name="Chen J."/>
            <person name="Feng M."/>
            <person name="Jian J."/>
            <person name="Zhang X."/>
            <person name="Luo G."/>
            <person name="Jiang Y."/>
            <person name="Liu J."/>
            <person name="Wang Z."/>
            <person name="Sha Y."/>
            <person name="Zhang B."/>
            <person name="Wu H."/>
            <person name="Tang D."/>
            <person name="Shen Q."/>
            <person name="Xue P."/>
            <person name="Zou S."/>
            <person name="Wang X."/>
            <person name="Liu X."/>
            <person name="Wang F."/>
            <person name="Yang Y."/>
            <person name="An X."/>
            <person name="Dong Z."/>
            <person name="Zhang K."/>
            <person name="Zhang X."/>
            <person name="Luo M.C."/>
            <person name="Dvorak J."/>
            <person name="Tong Y."/>
            <person name="Wang J."/>
            <person name="Yang H."/>
            <person name="Li Z."/>
            <person name="Wang D."/>
            <person name="Zhang A."/>
            <person name="Wang J."/>
        </authorList>
    </citation>
    <scope>NUCLEOTIDE SEQUENCE</scope>
    <source>
        <strain evidence="2">cv. G1812</strain>
    </source>
</reference>
<protein>
    <submittedName>
        <fullName evidence="1">Uncharacterized protein</fullName>
    </submittedName>
</protein>
<keyword evidence="2" id="KW-1185">Reference proteome</keyword>
<dbReference type="Gramene" id="TuG1812G0700000195.01.T02">
    <property type="protein sequence ID" value="TuG1812G0700000195.01.T02"/>
    <property type="gene ID" value="TuG1812G0700000195.01"/>
</dbReference>
<evidence type="ECO:0000313" key="1">
    <source>
        <dbReference type="EnsemblPlants" id="TuG1812G0700000195.01.T01"/>
    </source>
</evidence>
<accession>A0A8R7QUL0</accession>
<dbReference type="EnsemblPlants" id="TuG1812G0700000195.01.T03">
    <property type="protein sequence ID" value="TuG1812G0700000195.01.T03"/>
    <property type="gene ID" value="TuG1812G0700000195.01"/>
</dbReference>